<feature type="non-terminal residue" evidence="1">
    <location>
        <position position="1"/>
    </location>
</feature>
<dbReference type="Proteomes" id="UP000789375">
    <property type="component" value="Unassembled WGS sequence"/>
</dbReference>
<comment type="caution">
    <text evidence="1">The sequence shown here is derived from an EMBL/GenBank/DDBJ whole genome shotgun (WGS) entry which is preliminary data.</text>
</comment>
<accession>A0A9N9AQW1</accession>
<reference evidence="1" key="1">
    <citation type="submission" date="2021-06" db="EMBL/GenBank/DDBJ databases">
        <authorList>
            <person name="Kallberg Y."/>
            <person name="Tangrot J."/>
            <person name="Rosling A."/>
        </authorList>
    </citation>
    <scope>NUCLEOTIDE SEQUENCE</scope>
    <source>
        <strain evidence="1">87-6 pot B 2015</strain>
    </source>
</reference>
<proteinExistence type="predicted"/>
<protein>
    <submittedName>
        <fullName evidence="1">14270_t:CDS:1</fullName>
    </submittedName>
</protein>
<name>A0A9N9AQW1_FUNMO</name>
<dbReference type="AlphaFoldDB" id="A0A9N9AQW1"/>
<gene>
    <name evidence="1" type="ORF">FMOSSE_LOCUS5783</name>
</gene>
<dbReference type="EMBL" id="CAJVPP010001144">
    <property type="protein sequence ID" value="CAG8536868.1"/>
    <property type="molecule type" value="Genomic_DNA"/>
</dbReference>
<evidence type="ECO:0000313" key="2">
    <source>
        <dbReference type="Proteomes" id="UP000789375"/>
    </source>
</evidence>
<keyword evidence="2" id="KW-1185">Reference proteome</keyword>
<sequence length="170" mass="19414">KNNVHFFQGMIMEEHLKMTSSYPLFHETITSDHIMHSWGEIQNISSSDTCNEKSDPFKKARIGKKVDMKAMLLKTSNKFEALFGEVSGGLGPFGVPTACRKKRLEIIVYGWLQFGIYRFGLIDRCRIPADTDDCDILEDAYCILKLLESKLLDTERAVKNLFSNNTKGKR</sequence>
<organism evidence="1 2">
    <name type="scientific">Funneliformis mosseae</name>
    <name type="common">Endomycorrhizal fungus</name>
    <name type="synonym">Glomus mosseae</name>
    <dbReference type="NCBI Taxonomy" id="27381"/>
    <lineage>
        <taxon>Eukaryota</taxon>
        <taxon>Fungi</taxon>
        <taxon>Fungi incertae sedis</taxon>
        <taxon>Mucoromycota</taxon>
        <taxon>Glomeromycotina</taxon>
        <taxon>Glomeromycetes</taxon>
        <taxon>Glomerales</taxon>
        <taxon>Glomeraceae</taxon>
        <taxon>Funneliformis</taxon>
    </lineage>
</organism>
<evidence type="ECO:0000313" key="1">
    <source>
        <dbReference type="EMBL" id="CAG8536868.1"/>
    </source>
</evidence>